<evidence type="ECO:0000256" key="1">
    <source>
        <dbReference type="SAM" id="SignalP"/>
    </source>
</evidence>
<dbReference type="EMBL" id="CP009574">
    <property type="protein sequence ID" value="AIT09986.1"/>
    <property type="molecule type" value="Genomic_DNA"/>
</dbReference>
<proteinExistence type="predicted"/>
<dbReference type="STRING" id="1547445.LO80_08400"/>
<dbReference type="Gene3D" id="3.40.50.10610">
    <property type="entry name" value="ABC-type transport auxiliary lipoprotein component"/>
    <property type="match status" value="1"/>
</dbReference>
<feature type="signal peptide" evidence="1">
    <location>
        <begin position="1"/>
        <end position="19"/>
    </location>
</feature>
<dbReference type="Pfam" id="PF03783">
    <property type="entry name" value="CsgG"/>
    <property type="match status" value="1"/>
</dbReference>
<name>A0A097EQY7_9GAMM</name>
<evidence type="ECO:0000313" key="2">
    <source>
        <dbReference type="EMBL" id="AIT09986.1"/>
    </source>
</evidence>
<keyword evidence="3" id="KW-1185">Reference proteome</keyword>
<evidence type="ECO:0008006" key="4">
    <source>
        <dbReference type="Google" id="ProtNLM"/>
    </source>
</evidence>
<dbReference type="AlphaFoldDB" id="A0A097EQY7"/>
<feature type="chain" id="PRO_5001930271" description="Curli production assembly/transport component CsgG" evidence="1">
    <location>
        <begin position="20"/>
        <end position="317"/>
    </location>
</feature>
<dbReference type="OrthoDB" id="5605661at2"/>
<organism evidence="2 3">
    <name type="scientific">Candidatus Francisella endociliophora</name>
    <dbReference type="NCBI Taxonomy" id="653937"/>
    <lineage>
        <taxon>Bacteria</taxon>
        <taxon>Pseudomonadati</taxon>
        <taxon>Pseudomonadota</taxon>
        <taxon>Gammaproteobacteria</taxon>
        <taxon>Thiotrichales</taxon>
        <taxon>Francisellaceae</taxon>
        <taxon>Francisella</taxon>
    </lineage>
</organism>
<dbReference type="eggNOG" id="COG1462">
    <property type="taxonomic scope" value="Bacteria"/>
</dbReference>
<dbReference type="HOGENOM" id="CLU_876473_0_0_6"/>
<gene>
    <name evidence="2" type="ORF">LO80_08400</name>
</gene>
<dbReference type="GO" id="GO:0030288">
    <property type="term" value="C:outer membrane-bounded periplasmic space"/>
    <property type="evidence" value="ECO:0007669"/>
    <property type="project" value="InterPro"/>
</dbReference>
<protein>
    <recommendedName>
        <fullName evidence="4">Curli production assembly/transport component CsgG</fullName>
    </recommendedName>
</protein>
<evidence type="ECO:0000313" key="3">
    <source>
        <dbReference type="Proteomes" id="UP000029672"/>
    </source>
</evidence>
<dbReference type="InterPro" id="IPR005534">
    <property type="entry name" value="Curli_assmbl/transp-comp_CsgG"/>
</dbReference>
<keyword evidence="1" id="KW-0732">Signal</keyword>
<dbReference type="RefSeq" id="WP_040010361.1">
    <property type="nucleotide sequence ID" value="NZ_CP009574.1"/>
</dbReference>
<dbReference type="KEGG" id="frf:LO80_08400"/>
<sequence>MRKFIISCLTIFMSFQLLVANEKVASGSTVSDPTVSNKISNSYKGVDERSSLNMFKLAILPFDAKGASISADISAQQLKDGLNQVIIAQITQSRKFRVSNRNANDEKAYEKEIQRIMNSNTNNDSDKLNQKIGADFILTGDILGLNINKKKSSYYGEKFTTWKVSATVAYRVVELATMEVKWSNVVTINVPTNIANEYLDSDDGNYSQVLNYLGEQFGRTIADQVVGAIYPLQVLKVDDGEVYFNQGGNRVIKGSVYEVRQKGGTTVDDSTGQHIVLDSKVLAKVRIIDVMPKYSVGIVIGGSLSKIQKNSRAYLAK</sequence>
<dbReference type="Proteomes" id="UP000029672">
    <property type="component" value="Chromosome"/>
</dbReference>
<reference evidence="2 3" key="1">
    <citation type="submission" date="2014-10" db="EMBL/GenBank/DDBJ databases">
        <title>Whole genome sequence of Francisella endociliophora strain FSC1006, isolated from a laboratory culture of the marine ciliate Euplotes raikovi.</title>
        <authorList>
            <person name="Granberg M."/>
            <person name="Backman S."/>
            <person name="Lundmark E."/>
            <person name="Nilsson E."/>
            <person name="Karlsson E."/>
            <person name="Thelaus J."/>
            <person name="Ohrman C."/>
            <person name="Larkeryd A."/>
            <person name="Stenberg P."/>
        </authorList>
    </citation>
    <scope>NUCLEOTIDE SEQUENCE [LARGE SCALE GENOMIC DNA]</scope>
    <source>
        <strain evidence="2 3">FSC1006</strain>
    </source>
</reference>
<accession>A0A097EQY7</accession>